<keyword evidence="1 5" id="KW-0413">Isomerase</keyword>
<dbReference type="PANTHER" id="PTHR47245:SF2">
    <property type="entry name" value="PEPTIDYL-PROLYL CIS-TRANS ISOMERASE HP_0175-RELATED"/>
    <property type="match status" value="1"/>
</dbReference>
<proteinExistence type="predicted"/>
<evidence type="ECO:0000256" key="3">
    <source>
        <dbReference type="SAM" id="Phobius"/>
    </source>
</evidence>
<name>A0A9D2MGD3_9FIRM</name>
<evidence type="ECO:0000259" key="4">
    <source>
        <dbReference type="PROSITE" id="PS50198"/>
    </source>
</evidence>
<evidence type="ECO:0000313" key="5">
    <source>
        <dbReference type="EMBL" id="HJB74290.1"/>
    </source>
</evidence>
<keyword evidence="1" id="KW-0697">Rotamase</keyword>
<feature type="domain" description="PpiC" evidence="4">
    <location>
        <begin position="454"/>
        <end position="578"/>
    </location>
</feature>
<evidence type="ECO:0000256" key="2">
    <source>
        <dbReference type="SAM" id="MobiDB-lite"/>
    </source>
</evidence>
<dbReference type="AlphaFoldDB" id="A0A9D2MGD3"/>
<feature type="region of interest" description="Disordered" evidence="2">
    <location>
        <begin position="610"/>
        <end position="631"/>
    </location>
</feature>
<protein>
    <submittedName>
        <fullName evidence="5">Peptidyl-prolyl cis-trans isomerase</fullName>
    </submittedName>
</protein>
<dbReference type="GO" id="GO:0003755">
    <property type="term" value="F:peptidyl-prolyl cis-trans isomerase activity"/>
    <property type="evidence" value="ECO:0007669"/>
    <property type="project" value="UniProtKB-KW"/>
</dbReference>
<keyword evidence="3" id="KW-1133">Transmembrane helix</keyword>
<feature type="region of interest" description="Disordered" evidence="2">
    <location>
        <begin position="1"/>
        <end position="54"/>
    </location>
</feature>
<reference evidence="5" key="1">
    <citation type="journal article" date="2021" name="PeerJ">
        <title>Extensive microbial diversity within the chicken gut microbiome revealed by metagenomics and culture.</title>
        <authorList>
            <person name="Gilroy R."/>
            <person name="Ravi A."/>
            <person name="Getino M."/>
            <person name="Pursley I."/>
            <person name="Horton D.L."/>
            <person name="Alikhan N.F."/>
            <person name="Baker D."/>
            <person name="Gharbi K."/>
            <person name="Hall N."/>
            <person name="Watson M."/>
            <person name="Adriaenssens E.M."/>
            <person name="Foster-Nyarko E."/>
            <person name="Jarju S."/>
            <person name="Secka A."/>
            <person name="Antonio M."/>
            <person name="Oren A."/>
            <person name="Chaudhuri R.R."/>
            <person name="La Ragione R."/>
            <person name="Hildebrand F."/>
            <person name="Pallen M.J."/>
        </authorList>
    </citation>
    <scope>NUCLEOTIDE SEQUENCE</scope>
    <source>
        <strain evidence="5">CHK188-16595</strain>
    </source>
</reference>
<dbReference type="InterPro" id="IPR000297">
    <property type="entry name" value="PPIase_PpiC"/>
</dbReference>
<evidence type="ECO:0000313" key="6">
    <source>
        <dbReference type="Proteomes" id="UP000823877"/>
    </source>
</evidence>
<feature type="compositionally biased region" description="Polar residues" evidence="2">
    <location>
        <begin position="33"/>
        <end position="44"/>
    </location>
</feature>
<comment type="caution">
    <text evidence="5">The sequence shown here is derived from an EMBL/GenBank/DDBJ whole genome shotgun (WGS) entry which is preliminary data.</text>
</comment>
<keyword evidence="3" id="KW-0472">Membrane</keyword>
<reference evidence="5" key="2">
    <citation type="submission" date="2021-04" db="EMBL/GenBank/DDBJ databases">
        <authorList>
            <person name="Gilroy R."/>
        </authorList>
    </citation>
    <scope>NUCLEOTIDE SEQUENCE</scope>
    <source>
        <strain evidence="5">CHK188-16595</strain>
    </source>
</reference>
<dbReference type="PANTHER" id="PTHR47245">
    <property type="entry name" value="PEPTIDYLPROLYL ISOMERASE"/>
    <property type="match status" value="1"/>
</dbReference>
<feature type="transmembrane region" description="Helical" evidence="3">
    <location>
        <begin position="118"/>
        <end position="140"/>
    </location>
</feature>
<dbReference type="InterPro" id="IPR050245">
    <property type="entry name" value="PrsA_foldase"/>
</dbReference>
<dbReference type="EMBL" id="DWXN01000002">
    <property type="protein sequence ID" value="HJB74290.1"/>
    <property type="molecule type" value="Genomic_DNA"/>
</dbReference>
<accession>A0A9D2MGD3</accession>
<dbReference type="Pfam" id="PF00639">
    <property type="entry name" value="Rotamase"/>
    <property type="match status" value="1"/>
</dbReference>
<gene>
    <name evidence="5" type="ORF">IAA37_01265</name>
</gene>
<evidence type="ECO:0000256" key="1">
    <source>
        <dbReference type="PROSITE-ProRule" id="PRU00278"/>
    </source>
</evidence>
<dbReference type="Gene3D" id="3.10.50.40">
    <property type="match status" value="1"/>
</dbReference>
<dbReference type="SUPFAM" id="SSF54534">
    <property type="entry name" value="FKBP-like"/>
    <property type="match status" value="1"/>
</dbReference>
<dbReference type="PROSITE" id="PS50198">
    <property type="entry name" value="PPIC_PPIASE_2"/>
    <property type="match status" value="1"/>
</dbReference>
<dbReference type="Proteomes" id="UP000823877">
    <property type="component" value="Unassembled WGS sequence"/>
</dbReference>
<feature type="compositionally biased region" description="Basic and acidic residues" evidence="2">
    <location>
        <begin position="1"/>
        <end position="29"/>
    </location>
</feature>
<keyword evidence="3" id="KW-0812">Transmembrane</keyword>
<organism evidence="5 6">
    <name type="scientific">Candidatus Eubacterium faecale</name>
    <dbReference type="NCBI Taxonomy" id="2838568"/>
    <lineage>
        <taxon>Bacteria</taxon>
        <taxon>Bacillati</taxon>
        <taxon>Bacillota</taxon>
        <taxon>Clostridia</taxon>
        <taxon>Eubacteriales</taxon>
        <taxon>Eubacteriaceae</taxon>
        <taxon>Eubacterium</taxon>
    </lineage>
</organism>
<sequence>MSEKDFSKDSQETRGNNEPEEQETQRLDAQDETGISENGETDTAANDPKDRGVQYEQNDNWKFDASAPAAENNVLGGVNGVEFEFEQSRENNAPAPAQEVVTEVKPQNIVLKKERVSVILSSILALVIIAILVVLGVRYYTVPNSNEKMNPGNVAMTVGDIDVSVGLYNYYYDSVVYEYTYYANYGYYDLDTTQDFASQYTTDQDGNEISWQDLFEQTTTERIKSNLMYYEKGLDAGITLTDAQKDDIESQLDMVRESASSAGEGVNEYVAESFGAHCGLETLRKYMEQYYIAGTYYNQFRITDRPSQEETDAYFDEHQDDYKSCSYALIEMEYDSTDVTTQQQSIENAEKYMAEITDVDSMRALIPTACAGLIDQFIAAGYFETEEEAVTALSESVEFTQARSDIENSFGEETANWLFNEDTAVGSTTYYVNESVGVIDVILKTGQPFLEEENEVYSVRHILVMPESGEESSTDSQTQEYTDEEWQAAYDQAQEIVAEYNAGDKTELSFALLAEEYSDDTATTSAGQGGLYGGAYEGVTPGSSAENFENWALDPARKYGDVDIVQTQYGYHIMFFISKCPEYMYTAQQDCFNDELLALEDATEVKSRAGMKNVNYADPNSDYVAKQDSQQ</sequence>
<dbReference type="InterPro" id="IPR046357">
    <property type="entry name" value="PPIase_dom_sf"/>
</dbReference>